<dbReference type="Pfam" id="PF21530">
    <property type="entry name" value="Pif1_2B_dom"/>
    <property type="match status" value="1"/>
</dbReference>
<dbReference type="SUPFAM" id="SSF52540">
    <property type="entry name" value="P-loop containing nucleoside triphosphate hydrolases"/>
    <property type="match status" value="1"/>
</dbReference>
<organism evidence="2 3">
    <name type="scientific">Nasonia vitripennis</name>
    <name type="common">Parasitic wasp</name>
    <dbReference type="NCBI Taxonomy" id="7425"/>
    <lineage>
        <taxon>Eukaryota</taxon>
        <taxon>Metazoa</taxon>
        <taxon>Ecdysozoa</taxon>
        <taxon>Arthropoda</taxon>
        <taxon>Hexapoda</taxon>
        <taxon>Insecta</taxon>
        <taxon>Pterygota</taxon>
        <taxon>Neoptera</taxon>
        <taxon>Endopterygota</taxon>
        <taxon>Hymenoptera</taxon>
        <taxon>Apocrita</taxon>
        <taxon>Proctotrupomorpha</taxon>
        <taxon>Chalcidoidea</taxon>
        <taxon>Pteromalidae</taxon>
        <taxon>Pteromalinae</taxon>
        <taxon>Nasonia</taxon>
    </lineage>
</organism>
<keyword evidence="3" id="KW-1185">Reference proteome</keyword>
<name>A0A7M7IUQ9_NASVI</name>
<evidence type="ECO:0000313" key="2">
    <source>
        <dbReference type="EnsemblMetazoa" id="XP_016843648"/>
    </source>
</evidence>
<dbReference type="SMR" id="A0A7M7IUQ9"/>
<protein>
    <recommendedName>
        <fullName evidence="1">DNA helicase Pif1-like 2B domain-containing protein</fullName>
    </recommendedName>
</protein>
<accession>A0A7M7IUQ9</accession>
<dbReference type="OrthoDB" id="10053386at2759"/>
<dbReference type="PANTHER" id="PTHR10492:SF57">
    <property type="entry name" value="ATP-DEPENDENT DNA HELICASE"/>
    <property type="match status" value="1"/>
</dbReference>
<dbReference type="PANTHER" id="PTHR10492">
    <property type="match status" value="1"/>
</dbReference>
<dbReference type="InParanoid" id="A0A7M7IUQ9"/>
<dbReference type="Proteomes" id="UP000002358">
    <property type="component" value="Chromosome 2"/>
</dbReference>
<dbReference type="AlphaFoldDB" id="A0A7M7IUQ9"/>
<dbReference type="GeneID" id="107981727"/>
<sequence>MGLVEDDSQIFSTFEEACVVMLPFQLRKFCSWYLLSENIQESDKNKLREVDVIIWDKASMIPKNVLEIIDKTLKDVCNNDLHFGAPHNDDIRLLNDRILNLIDGEAKAYYSIDATHRGVDGTDDNIYLNYPPETLNQIKEGLPSHQLNLKIHAIVMLIRNLSINEILCNGTRLRIKKLYEFNIEAEIITGEHKGNKVFIPRITLNTGESSSLPFILYRKQFPIVLAFAMTINKSQGQSFNSVGLSASLIPNIRLWAQETSQRKLHKYSVAEKTCDRDTP</sequence>
<dbReference type="EnsemblMetazoa" id="XM_016988159">
    <property type="protein sequence ID" value="XP_016843648"/>
    <property type="gene ID" value="LOC107981727"/>
</dbReference>
<proteinExistence type="predicted"/>
<dbReference type="InterPro" id="IPR027417">
    <property type="entry name" value="P-loop_NTPase"/>
</dbReference>
<evidence type="ECO:0000313" key="3">
    <source>
        <dbReference type="Proteomes" id="UP000002358"/>
    </source>
</evidence>
<feature type="domain" description="DNA helicase Pif1-like 2B" evidence="1">
    <location>
        <begin position="135"/>
        <end position="178"/>
    </location>
</feature>
<dbReference type="KEGG" id="nvi:107981727"/>
<reference evidence="2" key="1">
    <citation type="submission" date="2021-01" db="UniProtKB">
        <authorList>
            <consortium name="EnsemblMetazoa"/>
        </authorList>
    </citation>
    <scope>IDENTIFICATION</scope>
</reference>
<dbReference type="InterPro" id="IPR049163">
    <property type="entry name" value="Pif1-like_2B_dom"/>
</dbReference>
<evidence type="ECO:0000259" key="1">
    <source>
        <dbReference type="Pfam" id="PF21530"/>
    </source>
</evidence>
<dbReference type="RefSeq" id="XP_016843648.1">
    <property type="nucleotide sequence ID" value="XM_016988159.1"/>
</dbReference>